<evidence type="ECO:0000313" key="3">
    <source>
        <dbReference type="Proteomes" id="UP000032611"/>
    </source>
</evidence>
<dbReference type="KEGG" id="mey:TM49_10700"/>
<dbReference type="HOGENOM" id="CLU_072265_0_0_5"/>
<sequence length="230" mass="25288">MTGQALTRKQGEQLPLELAYGEATGREDLLVSPAILPAVDLIDRWPDWRAPVVVLVGPPGSGKSHLGNVWRAASGARDFTTDIRAGRGAEPEGRVFLFEDADRHPFDETELFHLINAVRQHRGSLLITARSLPALWHVALPDLRSRLAAATVVEIGAPDDLLLRQIIVKLFSDRQLEVDERVVNYIITRMDRSLDAAGGIVDAMDKRALARGRRITRALAAEVLAEREAG</sequence>
<dbReference type="PANTHER" id="PTHR30050:SF5">
    <property type="entry name" value="DNAA REGULATORY INACTIVATOR HDA"/>
    <property type="match status" value="1"/>
</dbReference>
<dbReference type="GO" id="GO:0003688">
    <property type="term" value="F:DNA replication origin binding"/>
    <property type="evidence" value="ECO:0007669"/>
    <property type="project" value="TreeGrafter"/>
</dbReference>
<proteinExistence type="predicted"/>
<reference evidence="2 3" key="1">
    <citation type="journal article" date="2015" name="Genome Announc.">
        <title>Complete genome sequence of Martelella endophytica YC6887, which has antifungal activity associated with a halophyte.</title>
        <authorList>
            <person name="Khan A."/>
            <person name="Khan H."/>
            <person name="Chung E.J."/>
            <person name="Hossain M.T."/>
            <person name="Chung Y.R."/>
        </authorList>
    </citation>
    <scope>NUCLEOTIDE SEQUENCE [LARGE SCALE GENOMIC DNA]</scope>
    <source>
        <strain evidence="2">YC6887</strain>
    </source>
</reference>
<dbReference type="STRING" id="1486262.TM49_10700"/>
<dbReference type="RefSeq" id="WP_045681163.1">
    <property type="nucleotide sequence ID" value="NZ_CP010803.1"/>
</dbReference>
<dbReference type="NCBIfam" id="NF006571">
    <property type="entry name" value="PRK09087.1"/>
    <property type="match status" value="1"/>
</dbReference>
<dbReference type="EMBL" id="CP010803">
    <property type="protein sequence ID" value="AJY46033.1"/>
    <property type="molecule type" value="Genomic_DNA"/>
</dbReference>
<dbReference type="Gene3D" id="1.10.8.60">
    <property type="match status" value="1"/>
</dbReference>
<dbReference type="PATRIC" id="fig|1486262.3.peg.2218"/>
<dbReference type="Gene3D" id="3.40.50.300">
    <property type="entry name" value="P-loop containing nucleotide triphosphate hydrolases"/>
    <property type="match status" value="1"/>
</dbReference>
<evidence type="ECO:0000313" key="2">
    <source>
        <dbReference type="EMBL" id="AJY46033.1"/>
    </source>
</evidence>
<dbReference type="GO" id="GO:0005886">
    <property type="term" value="C:plasma membrane"/>
    <property type="evidence" value="ECO:0007669"/>
    <property type="project" value="TreeGrafter"/>
</dbReference>
<feature type="domain" description="Hda lid" evidence="1">
    <location>
        <begin position="173"/>
        <end position="220"/>
    </location>
</feature>
<gene>
    <name evidence="2" type="ORF">TM49_10700</name>
</gene>
<organism evidence="2 3">
    <name type="scientific">Martelella endophytica</name>
    <dbReference type="NCBI Taxonomy" id="1486262"/>
    <lineage>
        <taxon>Bacteria</taxon>
        <taxon>Pseudomonadati</taxon>
        <taxon>Pseudomonadota</taxon>
        <taxon>Alphaproteobacteria</taxon>
        <taxon>Hyphomicrobiales</taxon>
        <taxon>Aurantimonadaceae</taxon>
        <taxon>Martelella</taxon>
    </lineage>
</organism>
<name>A0A0D5LRQ7_MAREN</name>
<protein>
    <recommendedName>
        <fullName evidence="1">Hda lid domain-containing protein</fullName>
    </recommendedName>
</protein>
<accession>A0A0D5LRQ7</accession>
<evidence type="ECO:0000259" key="1">
    <source>
        <dbReference type="Pfam" id="PF22688"/>
    </source>
</evidence>
<dbReference type="GO" id="GO:0006270">
    <property type="term" value="P:DNA replication initiation"/>
    <property type="evidence" value="ECO:0007669"/>
    <property type="project" value="TreeGrafter"/>
</dbReference>
<dbReference type="Proteomes" id="UP000032611">
    <property type="component" value="Chromosome"/>
</dbReference>
<dbReference type="AlphaFoldDB" id="A0A0D5LRQ7"/>
<dbReference type="SUPFAM" id="SSF52540">
    <property type="entry name" value="P-loop containing nucleoside triphosphate hydrolases"/>
    <property type="match status" value="1"/>
</dbReference>
<keyword evidence="3" id="KW-1185">Reference proteome</keyword>
<dbReference type="InterPro" id="IPR055199">
    <property type="entry name" value="Hda_lid"/>
</dbReference>
<dbReference type="InterPro" id="IPR027417">
    <property type="entry name" value="P-loop_NTPase"/>
</dbReference>
<dbReference type="PANTHER" id="PTHR30050">
    <property type="entry name" value="CHROMOSOMAL REPLICATION INITIATOR PROTEIN DNAA"/>
    <property type="match status" value="1"/>
</dbReference>
<dbReference type="Pfam" id="PF22688">
    <property type="entry name" value="Hda_lid"/>
    <property type="match status" value="1"/>
</dbReference>
<dbReference type="OrthoDB" id="7390113at2"/>